<accession>A0ABV7K6B7</accession>
<dbReference type="InterPro" id="IPR050147">
    <property type="entry name" value="Ser/Thr_Dehydratase"/>
</dbReference>
<keyword evidence="6" id="KW-1185">Reference proteome</keyword>
<dbReference type="PANTHER" id="PTHR48078:SF6">
    <property type="entry name" value="L-THREONINE DEHYDRATASE CATABOLIC TDCB"/>
    <property type="match status" value="1"/>
</dbReference>
<dbReference type="RefSeq" id="WP_378219129.1">
    <property type="nucleotide sequence ID" value="NZ_JBHRTK010000004.1"/>
</dbReference>
<dbReference type="InterPro" id="IPR036052">
    <property type="entry name" value="TrpB-like_PALP_sf"/>
</dbReference>
<dbReference type="PROSITE" id="PS00165">
    <property type="entry name" value="DEHYDRATASE_SER_THR"/>
    <property type="match status" value="1"/>
</dbReference>
<dbReference type="InterPro" id="IPR000634">
    <property type="entry name" value="Ser/Thr_deHydtase_PyrdxlP-BS"/>
</dbReference>
<sequence length="417" mass="42843">MNFSGGQGLERVRLVCAWCGAGRPADLDPWCHVCGGSLVAENDGAAALLESWKSFSEIASLLPAGGKLVSLGEGNTPLVSLARLCGEDTVHAKADWMNPTGSFKDRGAAVAVSAALGLGAEGVVCASTGNNATSVSAYAARAGLPCIITLSSSTPASKVAHARAYGATLVEVDGTFSDAYHMAEAIRLAAPRWANLTSTYANPYMTAAHATIFYELCRQLGSAPGTIIVPIGAGPMLGGILQGAEHLLRRGEISRLPVLVGVQSAGCAPIARAFEAGRETVEEWTGADFGIAGSINDPLRGYPADGTRTLRDIRRTGGFAVAVEDTEIQAAMSDLARYEGIAAEPAAAAPLAALRRLIGHHDLPRPITLVISGHALKDPGALPATSPRLSARDGKGPLDFIAAATAYSAGTLQPPAN</sequence>
<evidence type="ECO:0000256" key="1">
    <source>
        <dbReference type="ARBA" id="ARBA00001933"/>
    </source>
</evidence>
<comment type="caution">
    <text evidence="5">The sequence shown here is derived from an EMBL/GenBank/DDBJ whole genome shotgun (WGS) entry which is preliminary data.</text>
</comment>
<dbReference type="SUPFAM" id="SSF53686">
    <property type="entry name" value="Tryptophan synthase beta subunit-like PLP-dependent enzymes"/>
    <property type="match status" value="1"/>
</dbReference>
<dbReference type="EMBL" id="JBHRTK010000004">
    <property type="protein sequence ID" value="MFC3205561.1"/>
    <property type="molecule type" value="Genomic_DNA"/>
</dbReference>
<keyword evidence="2" id="KW-0663">Pyridoxal phosphate</keyword>
<evidence type="ECO:0000313" key="5">
    <source>
        <dbReference type="EMBL" id="MFC3205561.1"/>
    </source>
</evidence>
<evidence type="ECO:0000259" key="4">
    <source>
        <dbReference type="Pfam" id="PF00291"/>
    </source>
</evidence>
<protein>
    <submittedName>
        <fullName evidence="5">Pyridoxal-phosphate dependent enzyme</fullName>
    </submittedName>
</protein>
<dbReference type="Pfam" id="PF00291">
    <property type="entry name" value="PALP"/>
    <property type="match status" value="1"/>
</dbReference>
<comment type="cofactor">
    <cofactor evidence="1">
        <name>pyridoxal 5'-phosphate</name>
        <dbReference type="ChEBI" id="CHEBI:597326"/>
    </cofactor>
</comment>
<proteinExistence type="predicted"/>
<dbReference type="Proteomes" id="UP001595583">
    <property type="component" value="Unassembled WGS sequence"/>
</dbReference>
<dbReference type="InterPro" id="IPR001926">
    <property type="entry name" value="TrpB-like_PALP"/>
</dbReference>
<evidence type="ECO:0000256" key="2">
    <source>
        <dbReference type="ARBA" id="ARBA00022898"/>
    </source>
</evidence>
<gene>
    <name evidence="5" type="ORF">ACFOHJ_04995</name>
</gene>
<feature type="domain" description="Tryptophan synthase beta chain-like PALP" evidence="4">
    <location>
        <begin position="69"/>
        <end position="373"/>
    </location>
</feature>
<evidence type="ECO:0000313" key="6">
    <source>
        <dbReference type="Proteomes" id="UP001595583"/>
    </source>
</evidence>
<evidence type="ECO:0000256" key="3">
    <source>
        <dbReference type="ARBA" id="ARBA00023239"/>
    </source>
</evidence>
<name>A0ABV7K6B7_9HYPH</name>
<dbReference type="Gene3D" id="3.40.50.1100">
    <property type="match status" value="2"/>
</dbReference>
<reference evidence="6" key="1">
    <citation type="journal article" date="2019" name="Int. J. Syst. Evol. Microbiol.">
        <title>The Global Catalogue of Microorganisms (GCM) 10K type strain sequencing project: providing services to taxonomists for standard genome sequencing and annotation.</title>
        <authorList>
            <consortium name="The Broad Institute Genomics Platform"/>
            <consortium name="The Broad Institute Genome Sequencing Center for Infectious Disease"/>
            <person name="Wu L."/>
            <person name="Ma J."/>
        </authorList>
    </citation>
    <scope>NUCLEOTIDE SEQUENCE [LARGE SCALE GENOMIC DNA]</scope>
    <source>
        <strain evidence="6">KCTC 52165</strain>
    </source>
</reference>
<keyword evidence="3" id="KW-0456">Lyase</keyword>
<organism evidence="5 6">
    <name type="scientific">Aquamicrobium soli</name>
    <dbReference type="NCBI Taxonomy" id="1811518"/>
    <lineage>
        <taxon>Bacteria</taxon>
        <taxon>Pseudomonadati</taxon>
        <taxon>Pseudomonadota</taxon>
        <taxon>Alphaproteobacteria</taxon>
        <taxon>Hyphomicrobiales</taxon>
        <taxon>Phyllobacteriaceae</taxon>
        <taxon>Aquamicrobium</taxon>
    </lineage>
</organism>
<dbReference type="PANTHER" id="PTHR48078">
    <property type="entry name" value="THREONINE DEHYDRATASE, MITOCHONDRIAL-RELATED"/>
    <property type="match status" value="1"/>
</dbReference>